<evidence type="ECO:0000256" key="7">
    <source>
        <dbReference type="ARBA" id="ARBA00022842"/>
    </source>
</evidence>
<proteinExistence type="predicted"/>
<evidence type="ECO:0000256" key="8">
    <source>
        <dbReference type="ARBA" id="ARBA00022909"/>
    </source>
</evidence>
<dbReference type="CDD" id="cd00739">
    <property type="entry name" value="DHPS"/>
    <property type="match status" value="1"/>
</dbReference>
<dbReference type="GO" id="GO:0005829">
    <property type="term" value="C:cytosol"/>
    <property type="evidence" value="ECO:0007669"/>
    <property type="project" value="TreeGrafter"/>
</dbReference>
<dbReference type="NCBIfam" id="TIGR01496">
    <property type="entry name" value="DHPS"/>
    <property type="match status" value="1"/>
</dbReference>
<dbReference type="GO" id="GO:0046654">
    <property type="term" value="P:tetrahydrofolate biosynthetic process"/>
    <property type="evidence" value="ECO:0007669"/>
    <property type="project" value="TreeGrafter"/>
</dbReference>
<feature type="domain" description="Pterin-binding" evidence="9">
    <location>
        <begin position="118"/>
        <end position="373"/>
    </location>
</feature>
<evidence type="ECO:0000256" key="3">
    <source>
        <dbReference type="ARBA" id="ARBA00004763"/>
    </source>
</evidence>
<evidence type="ECO:0000256" key="1">
    <source>
        <dbReference type="ARBA" id="ARBA00000012"/>
    </source>
</evidence>
<gene>
    <name evidence="10" type="primary">folP</name>
    <name evidence="10" type="ORF">IAA86_01070</name>
</gene>
<dbReference type="PROSITE" id="PS00792">
    <property type="entry name" value="DHPS_1"/>
    <property type="match status" value="1"/>
</dbReference>
<dbReference type="PANTHER" id="PTHR20941">
    <property type="entry name" value="FOLATE SYNTHESIS PROTEINS"/>
    <property type="match status" value="1"/>
</dbReference>
<reference evidence="10" key="1">
    <citation type="submission" date="2020-10" db="EMBL/GenBank/DDBJ databases">
        <authorList>
            <person name="Gilroy R."/>
        </authorList>
    </citation>
    <scope>NUCLEOTIDE SEQUENCE</scope>
    <source>
        <strain evidence="10">CHK152-2871</strain>
    </source>
</reference>
<name>A0A9D1FHD4_9BACT</name>
<evidence type="ECO:0000256" key="5">
    <source>
        <dbReference type="ARBA" id="ARBA00022679"/>
    </source>
</evidence>
<evidence type="ECO:0000256" key="4">
    <source>
        <dbReference type="ARBA" id="ARBA00012458"/>
    </source>
</evidence>
<dbReference type="AlphaFoldDB" id="A0A9D1FHD4"/>
<dbReference type="Pfam" id="PF00809">
    <property type="entry name" value="Pterin_bind"/>
    <property type="match status" value="1"/>
</dbReference>
<dbReference type="InterPro" id="IPR045031">
    <property type="entry name" value="DHP_synth-like"/>
</dbReference>
<comment type="caution">
    <text evidence="10">The sequence shown here is derived from an EMBL/GenBank/DDBJ whole genome shotgun (WGS) entry which is preliminary data.</text>
</comment>
<dbReference type="GO" id="GO:0046656">
    <property type="term" value="P:folic acid biosynthetic process"/>
    <property type="evidence" value="ECO:0007669"/>
    <property type="project" value="UniProtKB-KW"/>
</dbReference>
<dbReference type="InterPro" id="IPR011005">
    <property type="entry name" value="Dihydropteroate_synth-like_sf"/>
</dbReference>
<evidence type="ECO:0000259" key="9">
    <source>
        <dbReference type="PROSITE" id="PS50972"/>
    </source>
</evidence>
<keyword evidence="8" id="KW-0289">Folate biosynthesis</keyword>
<dbReference type="Proteomes" id="UP000886865">
    <property type="component" value="Unassembled WGS sequence"/>
</dbReference>
<dbReference type="EMBL" id="DVJQ01000010">
    <property type="protein sequence ID" value="HIS73593.1"/>
    <property type="molecule type" value="Genomic_DNA"/>
</dbReference>
<evidence type="ECO:0000313" key="11">
    <source>
        <dbReference type="Proteomes" id="UP000886865"/>
    </source>
</evidence>
<keyword evidence="6" id="KW-0479">Metal-binding</keyword>
<keyword evidence="5 10" id="KW-0808">Transferase</keyword>
<comment type="pathway">
    <text evidence="3">Cofactor biosynthesis; tetrahydrofolate biosynthesis; 7,8-dihydrofolate from 2-amino-4-hydroxy-6-hydroxymethyl-7,8-dihydropteridine diphosphate and 4-aminobenzoate: step 1/2.</text>
</comment>
<dbReference type="EC" id="2.5.1.15" evidence="4"/>
<dbReference type="SUPFAM" id="SSF51717">
    <property type="entry name" value="Dihydropteroate synthetase-like"/>
    <property type="match status" value="1"/>
</dbReference>
<organism evidence="10 11">
    <name type="scientific">Candidatus Galligastranaerophilus intestinavium</name>
    <dbReference type="NCBI Taxonomy" id="2840836"/>
    <lineage>
        <taxon>Bacteria</taxon>
        <taxon>Candidatus Galligastranaerophilus</taxon>
    </lineage>
</organism>
<comment type="cofactor">
    <cofactor evidence="2">
        <name>Mg(2+)</name>
        <dbReference type="ChEBI" id="CHEBI:18420"/>
    </cofactor>
</comment>
<dbReference type="GO" id="GO:0004156">
    <property type="term" value="F:dihydropteroate synthase activity"/>
    <property type="evidence" value="ECO:0007669"/>
    <property type="project" value="UniProtKB-EC"/>
</dbReference>
<sequence length="379" mass="42513">MRIISKNFIENEIKNVGFSADYLEIGLNKHKFLSLKVENLRAVEANILKQTALSCSCDCAVHRNCIDCKVEHSDCILSGTISQLINVSKKLRVQPFSMSRLSDDILKQIICSKNFAKSKIMGILNLTSDSFSDGGEFLEFNAAFRHAELMIEQGAGIIDIGSESTRPKSLPVEEDIQAERILPVVEFLKKNHPDILLSVDTRSSKVANLVLEAGVDIINDVSGLKYDKNMAKTLCKYNCDVVIMHSRSTPYDMDDCCNYKNLVDDVYLELKKQCDYALGEGIKPERIIIDVGFGFAKNYEQNFELMARIEEFKSLGYRILAGVSRKRFLQECCGAKTPKDADEITALSSAYFALKGIDYIRVHNVEKSLSAIKFAQALR</sequence>
<reference evidence="10" key="2">
    <citation type="journal article" date="2021" name="PeerJ">
        <title>Extensive microbial diversity within the chicken gut microbiome revealed by metagenomics and culture.</title>
        <authorList>
            <person name="Gilroy R."/>
            <person name="Ravi A."/>
            <person name="Getino M."/>
            <person name="Pursley I."/>
            <person name="Horton D.L."/>
            <person name="Alikhan N.F."/>
            <person name="Baker D."/>
            <person name="Gharbi K."/>
            <person name="Hall N."/>
            <person name="Watson M."/>
            <person name="Adriaenssens E.M."/>
            <person name="Foster-Nyarko E."/>
            <person name="Jarju S."/>
            <person name="Secka A."/>
            <person name="Antonio M."/>
            <person name="Oren A."/>
            <person name="Chaudhuri R.R."/>
            <person name="La Ragione R."/>
            <person name="Hildebrand F."/>
            <person name="Pallen M.J."/>
        </authorList>
    </citation>
    <scope>NUCLEOTIDE SEQUENCE</scope>
    <source>
        <strain evidence="10">CHK152-2871</strain>
    </source>
</reference>
<evidence type="ECO:0000313" key="10">
    <source>
        <dbReference type="EMBL" id="HIS73593.1"/>
    </source>
</evidence>
<dbReference type="PROSITE" id="PS50972">
    <property type="entry name" value="PTERIN_BINDING"/>
    <property type="match status" value="1"/>
</dbReference>
<dbReference type="InterPro" id="IPR000489">
    <property type="entry name" value="Pterin-binding_dom"/>
</dbReference>
<evidence type="ECO:0000256" key="2">
    <source>
        <dbReference type="ARBA" id="ARBA00001946"/>
    </source>
</evidence>
<dbReference type="GO" id="GO:0046872">
    <property type="term" value="F:metal ion binding"/>
    <property type="evidence" value="ECO:0007669"/>
    <property type="project" value="UniProtKB-KW"/>
</dbReference>
<dbReference type="Gene3D" id="3.20.20.20">
    <property type="entry name" value="Dihydropteroate synthase-like"/>
    <property type="match status" value="1"/>
</dbReference>
<dbReference type="PANTHER" id="PTHR20941:SF1">
    <property type="entry name" value="FOLIC ACID SYNTHESIS PROTEIN FOL1"/>
    <property type="match status" value="1"/>
</dbReference>
<evidence type="ECO:0000256" key="6">
    <source>
        <dbReference type="ARBA" id="ARBA00022723"/>
    </source>
</evidence>
<comment type="catalytic activity">
    <reaction evidence="1">
        <text>(7,8-dihydropterin-6-yl)methyl diphosphate + 4-aminobenzoate = 7,8-dihydropteroate + diphosphate</text>
        <dbReference type="Rhea" id="RHEA:19949"/>
        <dbReference type="ChEBI" id="CHEBI:17836"/>
        <dbReference type="ChEBI" id="CHEBI:17839"/>
        <dbReference type="ChEBI" id="CHEBI:33019"/>
        <dbReference type="ChEBI" id="CHEBI:72950"/>
        <dbReference type="EC" id="2.5.1.15"/>
    </reaction>
</comment>
<accession>A0A9D1FHD4</accession>
<protein>
    <recommendedName>
        <fullName evidence="4">dihydropteroate synthase</fullName>
        <ecNumber evidence="4">2.5.1.15</ecNumber>
    </recommendedName>
</protein>
<keyword evidence="7" id="KW-0460">Magnesium</keyword>
<dbReference type="InterPro" id="IPR006390">
    <property type="entry name" value="DHP_synth_dom"/>
</dbReference>